<reference evidence="1 2" key="1">
    <citation type="submission" date="2019-02" db="EMBL/GenBank/DDBJ databases">
        <title>Pedobacter sp. RP-3-8 sp. nov., isolated from Arctic soil.</title>
        <authorList>
            <person name="Dahal R.H."/>
        </authorList>
    </citation>
    <scope>NUCLEOTIDE SEQUENCE [LARGE SCALE GENOMIC DNA]</scope>
    <source>
        <strain evidence="1 2">RP-3-8</strain>
    </source>
</reference>
<name>A0A4R0NHI9_9SPHI</name>
<dbReference type="AlphaFoldDB" id="A0A4R0NHI9"/>
<accession>A0A4R0NHI9</accession>
<gene>
    <name evidence="1" type="ORF">EZ444_05825</name>
</gene>
<comment type="caution">
    <text evidence="1">The sequence shown here is derived from an EMBL/GenBank/DDBJ whole genome shotgun (WGS) entry which is preliminary data.</text>
</comment>
<sequence length="69" mass="8178">MATRKKNKPHKFRPDQVCILRFTGQKVLILGTVYHAMRNKWAYAVMYRDQLGQFHQAEIPEAQLSYPEK</sequence>
<protein>
    <recommendedName>
        <fullName evidence="3">DUF1653 domain-containing protein</fullName>
    </recommendedName>
</protein>
<organism evidence="1 2">
    <name type="scientific">Pedobacter hiemivivus</name>
    <dbReference type="NCBI Taxonomy" id="2530454"/>
    <lineage>
        <taxon>Bacteria</taxon>
        <taxon>Pseudomonadati</taxon>
        <taxon>Bacteroidota</taxon>
        <taxon>Sphingobacteriia</taxon>
        <taxon>Sphingobacteriales</taxon>
        <taxon>Sphingobacteriaceae</taxon>
        <taxon>Pedobacter</taxon>
    </lineage>
</organism>
<proteinExistence type="predicted"/>
<keyword evidence="2" id="KW-1185">Reference proteome</keyword>
<evidence type="ECO:0000313" key="1">
    <source>
        <dbReference type="EMBL" id="TCC98792.1"/>
    </source>
</evidence>
<dbReference type="EMBL" id="SJSM01000002">
    <property type="protein sequence ID" value="TCC98792.1"/>
    <property type="molecule type" value="Genomic_DNA"/>
</dbReference>
<evidence type="ECO:0008006" key="3">
    <source>
        <dbReference type="Google" id="ProtNLM"/>
    </source>
</evidence>
<dbReference type="Proteomes" id="UP000291117">
    <property type="component" value="Unassembled WGS sequence"/>
</dbReference>
<evidence type="ECO:0000313" key="2">
    <source>
        <dbReference type="Proteomes" id="UP000291117"/>
    </source>
</evidence>